<dbReference type="EMBL" id="BAAAHE010000040">
    <property type="protein sequence ID" value="GAA0631270.1"/>
    <property type="molecule type" value="Genomic_DNA"/>
</dbReference>
<evidence type="ECO:0000313" key="5">
    <source>
        <dbReference type="Proteomes" id="UP001500957"/>
    </source>
</evidence>
<keyword evidence="2" id="KW-0808">Transferase</keyword>
<dbReference type="SUPFAM" id="SSF53335">
    <property type="entry name" value="S-adenosyl-L-methionine-dependent methyltransferases"/>
    <property type="match status" value="1"/>
</dbReference>
<feature type="domain" description="Methyltransferase" evidence="3">
    <location>
        <begin position="52"/>
        <end position="142"/>
    </location>
</feature>
<sequence>MPEPDFLTATRRSYDAVAETVADAWRHDLDVKPWDRAALSVFAELVGPGGRVADVGCGTGRVTAWLAARGLDVVGIDLSPGMLAVARRDHPGLSFSVGDMTDLQLPAGSLDGLLAFYSIIHAPPARLPDAFAGFARALAPRGHLLVVFQAGDEVVHYAEAFGCTIDLHFHRRTCTEVAALAEGAGLVVSARLEREPVEGHERTPQGYVLARKPDAGIS</sequence>
<dbReference type="CDD" id="cd02440">
    <property type="entry name" value="AdoMet_MTases"/>
    <property type="match status" value="1"/>
</dbReference>
<reference evidence="4 5" key="1">
    <citation type="journal article" date="2019" name="Int. J. Syst. Evol. Microbiol.">
        <title>The Global Catalogue of Microorganisms (GCM) 10K type strain sequencing project: providing services to taxonomists for standard genome sequencing and annotation.</title>
        <authorList>
            <consortium name="The Broad Institute Genomics Platform"/>
            <consortium name="The Broad Institute Genome Sequencing Center for Infectious Disease"/>
            <person name="Wu L."/>
            <person name="Ma J."/>
        </authorList>
    </citation>
    <scope>NUCLEOTIDE SEQUENCE [LARGE SCALE GENOMIC DNA]</scope>
    <source>
        <strain evidence="4 5">JCM 10671</strain>
    </source>
</reference>
<evidence type="ECO:0000259" key="3">
    <source>
        <dbReference type="Pfam" id="PF13649"/>
    </source>
</evidence>
<evidence type="ECO:0000256" key="2">
    <source>
        <dbReference type="ARBA" id="ARBA00022679"/>
    </source>
</evidence>
<accession>A0ABN1H8C7</accession>
<comment type="caution">
    <text evidence="4">The sequence shown here is derived from an EMBL/GenBank/DDBJ whole genome shotgun (WGS) entry which is preliminary data.</text>
</comment>
<dbReference type="Pfam" id="PF13649">
    <property type="entry name" value="Methyltransf_25"/>
    <property type="match status" value="1"/>
</dbReference>
<name>A0ABN1H8C7_9ACTN</name>
<dbReference type="Gene3D" id="3.40.50.150">
    <property type="entry name" value="Vaccinia Virus protein VP39"/>
    <property type="match status" value="1"/>
</dbReference>
<dbReference type="PANTHER" id="PTHR43861">
    <property type="entry name" value="TRANS-ACONITATE 2-METHYLTRANSFERASE-RELATED"/>
    <property type="match status" value="1"/>
</dbReference>
<dbReference type="GO" id="GO:0008168">
    <property type="term" value="F:methyltransferase activity"/>
    <property type="evidence" value="ECO:0007669"/>
    <property type="project" value="UniProtKB-KW"/>
</dbReference>
<dbReference type="Proteomes" id="UP001500957">
    <property type="component" value="Unassembled WGS sequence"/>
</dbReference>
<evidence type="ECO:0000313" key="4">
    <source>
        <dbReference type="EMBL" id="GAA0631270.1"/>
    </source>
</evidence>
<dbReference type="InterPro" id="IPR041698">
    <property type="entry name" value="Methyltransf_25"/>
</dbReference>
<evidence type="ECO:0000256" key="1">
    <source>
        <dbReference type="ARBA" id="ARBA00022603"/>
    </source>
</evidence>
<dbReference type="InterPro" id="IPR029063">
    <property type="entry name" value="SAM-dependent_MTases_sf"/>
</dbReference>
<keyword evidence="5" id="KW-1185">Reference proteome</keyword>
<keyword evidence="1 4" id="KW-0489">Methyltransferase</keyword>
<protein>
    <submittedName>
        <fullName evidence="4">Class I SAM-dependent methyltransferase</fullName>
    </submittedName>
</protein>
<proteinExistence type="predicted"/>
<dbReference type="PANTHER" id="PTHR43861:SF1">
    <property type="entry name" value="TRANS-ACONITATE 2-METHYLTRANSFERASE"/>
    <property type="match status" value="1"/>
</dbReference>
<dbReference type="GO" id="GO:0032259">
    <property type="term" value="P:methylation"/>
    <property type="evidence" value="ECO:0007669"/>
    <property type="project" value="UniProtKB-KW"/>
</dbReference>
<organism evidence="4 5">
    <name type="scientific">Sporichthya brevicatena</name>
    <dbReference type="NCBI Taxonomy" id="171442"/>
    <lineage>
        <taxon>Bacteria</taxon>
        <taxon>Bacillati</taxon>
        <taxon>Actinomycetota</taxon>
        <taxon>Actinomycetes</taxon>
        <taxon>Sporichthyales</taxon>
        <taxon>Sporichthyaceae</taxon>
        <taxon>Sporichthya</taxon>
    </lineage>
</organism>
<gene>
    <name evidence="4" type="ORF">GCM10009547_38960</name>
</gene>
<dbReference type="RefSeq" id="WP_344607853.1">
    <property type="nucleotide sequence ID" value="NZ_BAAAHE010000040.1"/>
</dbReference>